<dbReference type="OMA" id="WYKRHMS"/>
<sequence>MSVASNNNHSGNGNDNGNGNGYGYGKGNGYGYQRRSAQLDKRNQKFKDAVCDYPDVAQCRSIGGPKMTFERLLILMPLLLSLLANCGPSALPPPSPPSPSPTPSARSAQSLAMLRARDQCFRSERISPNQRLALDRQQYSNVPYVHRYVYCFWTRLQLWHDGTGFDPMRIVESFGGPRRLNLEQTVPAINGCNAHARRSARTALDWCYGAFVCVLRTTVGDWYRHHMQDVINGNA</sequence>
<feature type="compositionally biased region" description="Pro residues" evidence="1">
    <location>
        <begin position="90"/>
        <end position="102"/>
    </location>
</feature>
<evidence type="ECO:0000313" key="2">
    <source>
        <dbReference type="EMBL" id="TDG41129.1"/>
    </source>
</evidence>
<protein>
    <recommendedName>
        <fullName evidence="4">Odorant-binding protein 8a</fullName>
    </recommendedName>
</protein>
<feature type="region of interest" description="Disordered" evidence="1">
    <location>
        <begin position="90"/>
        <end position="109"/>
    </location>
</feature>
<dbReference type="CDD" id="cd23992">
    <property type="entry name" value="PBP_GOBP"/>
    <property type="match status" value="1"/>
</dbReference>
<dbReference type="InterPro" id="IPR006170">
    <property type="entry name" value="PBP/GOBP"/>
</dbReference>
<evidence type="ECO:0008006" key="4">
    <source>
        <dbReference type="Google" id="ProtNLM"/>
    </source>
</evidence>
<feature type="compositionally biased region" description="Gly residues" evidence="1">
    <location>
        <begin position="14"/>
        <end position="27"/>
    </location>
</feature>
<dbReference type="InterPro" id="IPR036728">
    <property type="entry name" value="PBP_GOBP_sf"/>
</dbReference>
<dbReference type="STRING" id="7232.A0A484AWZ5"/>
<feature type="compositionally biased region" description="Low complexity" evidence="1">
    <location>
        <begin position="1"/>
        <end position="13"/>
    </location>
</feature>
<comment type="caution">
    <text evidence="2">The sequence shown here is derived from an EMBL/GenBank/DDBJ whole genome shotgun (WGS) entry which is preliminary data.</text>
</comment>
<gene>
    <name evidence="2" type="ORF">AWZ03_012456</name>
</gene>
<accession>A0A484AWZ5</accession>
<keyword evidence="3" id="KW-1185">Reference proteome</keyword>
<dbReference type="OrthoDB" id="7732931at2759"/>
<evidence type="ECO:0000313" key="3">
    <source>
        <dbReference type="Proteomes" id="UP000295192"/>
    </source>
</evidence>
<dbReference type="GO" id="GO:0005549">
    <property type="term" value="F:odorant binding"/>
    <property type="evidence" value="ECO:0007669"/>
    <property type="project" value="InterPro"/>
</dbReference>
<proteinExistence type="predicted"/>
<dbReference type="EMBL" id="LSRL02000408">
    <property type="protein sequence ID" value="TDG41129.1"/>
    <property type="molecule type" value="Genomic_DNA"/>
</dbReference>
<dbReference type="AlphaFoldDB" id="A0A484AWZ5"/>
<dbReference type="Gene3D" id="1.10.238.20">
    <property type="entry name" value="Pheromone/general odorant binding protein domain"/>
    <property type="match status" value="1"/>
</dbReference>
<evidence type="ECO:0000256" key="1">
    <source>
        <dbReference type="SAM" id="MobiDB-lite"/>
    </source>
</evidence>
<dbReference type="Proteomes" id="UP000295192">
    <property type="component" value="Unassembled WGS sequence"/>
</dbReference>
<dbReference type="Pfam" id="PF01395">
    <property type="entry name" value="PBP_GOBP"/>
    <property type="match status" value="1"/>
</dbReference>
<organism evidence="2 3">
    <name type="scientific">Drosophila navojoa</name>
    <name type="common">Fruit fly</name>
    <dbReference type="NCBI Taxonomy" id="7232"/>
    <lineage>
        <taxon>Eukaryota</taxon>
        <taxon>Metazoa</taxon>
        <taxon>Ecdysozoa</taxon>
        <taxon>Arthropoda</taxon>
        <taxon>Hexapoda</taxon>
        <taxon>Insecta</taxon>
        <taxon>Pterygota</taxon>
        <taxon>Neoptera</taxon>
        <taxon>Endopterygota</taxon>
        <taxon>Diptera</taxon>
        <taxon>Brachycera</taxon>
        <taxon>Muscomorpha</taxon>
        <taxon>Ephydroidea</taxon>
        <taxon>Drosophilidae</taxon>
        <taxon>Drosophila</taxon>
    </lineage>
</organism>
<dbReference type="SUPFAM" id="SSF47565">
    <property type="entry name" value="Insect pheromone/odorant-binding proteins"/>
    <property type="match status" value="1"/>
</dbReference>
<reference evidence="2 3" key="1">
    <citation type="journal article" date="2019" name="J. Hered.">
        <title>An Improved Genome Assembly for Drosophila navojoa, the Basal Species in the mojavensis Cluster.</title>
        <authorList>
            <person name="Vanderlinde T."/>
            <person name="Dupim E.G."/>
            <person name="Nazario-Yepiz N.O."/>
            <person name="Carvalho A.B."/>
        </authorList>
    </citation>
    <scope>NUCLEOTIDE SEQUENCE [LARGE SCALE GENOMIC DNA]</scope>
    <source>
        <strain evidence="2">Navoj_Jal97</strain>
        <tissue evidence="2">Whole organism</tissue>
    </source>
</reference>
<feature type="region of interest" description="Disordered" evidence="1">
    <location>
        <begin position="1"/>
        <end position="27"/>
    </location>
</feature>
<name>A0A484AWZ5_DRONA</name>